<gene>
    <name evidence="16" type="ORF">B7463_g1186</name>
</gene>
<keyword evidence="8" id="KW-0479">Metal-binding</keyword>
<dbReference type="InterPro" id="IPR015943">
    <property type="entry name" value="WD40/YVTN_repeat-like_dom_sf"/>
</dbReference>
<evidence type="ECO:0000256" key="5">
    <source>
        <dbReference type="ARBA" id="ARBA00022664"/>
    </source>
</evidence>
<dbReference type="GO" id="GO:0004535">
    <property type="term" value="F:poly(A)-specific ribonuclease activity"/>
    <property type="evidence" value="ECO:0007669"/>
    <property type="project" value="UniProtKB-EC"/>
</dbReference>
<dbReference type="FunFam" id="3.10.110.10:FF:000061">
    <property type="entry name" value="Ubiquitin-conjugating enzyme E2 8"/>
    <property type="match status" value="1"/>
</dbReference>
<feature type="region of interest" description="Disordered" evidence="13">
    <location>
        <begin position="1217"/>
        <end position="1275"/>
    </location>
</feature>
<feature type="non-terminal residue" evidence="16">
    <location>
        <position position="1275"/>
    </location>
</feature>
<dbReference type="InterPro" id="IPR013520">
    <property type="entry name" value="Ribonucl_H"/>
</dbReference>
<feature type="compositionally biased region" description="Acidic residues" evidence="13">
    <location>
        <begin position="132"/>
        <end position="144"/>
    </location>
</feature>
<dbReference type="CDD" id="cd23797">
    <property type="entry name" value="UBCc_UBE2H"/>
    <property type="match status" value="1"/>
</dbReference>
<feature type="domain" description="USP" evidence="15">
    <location>
        <begin position="639"/>
        <end position="943"/>
    </location>
</feature>
<dbReference type="HAMAP" id="MF_03182">
    <property type="entry name" value="PAN2"/>
    <property type="match status" value="1"/>
</dbReference>
<evidence type="ECO:0000256" key="10">
    <source>
        <dbReference type="ARBA" id="ARBA00022801"/>
    </source>
</evidence>
<keyword evidence="4" id="KW-0853">WD repeat</keyword>
<dbReference type="GO" id="GO:0000932">
    <property type="term" value="C:P-body"/>
    <property type="evidence" value="ECO:0007669"/>
    <property type="project" value="TreeGrafter"/>
</dbReference>
<evidence type="ECO:0000256" key="4">
    <source>
        <dbReference type="ARBA" id="ARBA00022574"/>
    </source>
</evidence>
<keyword evidence="7" id="KW-0540">Nuclease</keyword>
<keyword evidence="10" id="KW-0378">Hydrolase</keyword>
<accession>A0A3E2HP16</accession>
<dbReference type="PROSITE" id="PS50127">
    <property type="entry name" value="UBC_2"/>
    <property type="match status" value="1"/>
</dbReference>
<evidence type="ECO:0000259" key="15">
    <source>
        <dbReference type="PROSITE" id="PS50235"/>
    </source>
</evidence>
<name>A0A3E2HP16_SCYLI</name>
<dbReference type="InterPro" id="IPR038765">
    <property type="entry name" value="Papain-like_cys_pep_sf"/>
</dbReference>
<dbReference type="InterPro" id="IPR048841">
    <property type="entry name" value="PAN2_N"/>
</dbReference>
<dbReference type="PROSITE" id="PS50235">
    <property type="entry name" value="USP_3"/>
    <property type="match status" value="1"/>
</dbReference>
<evidence type="ECO:0000259" key="14">
    <source>
        <dbReference type="PROSITE" id="PS50127"/>
    </source>
</evidence>
<evidence type="ECO:0000256" key="12">
    <source>
        <dbReference type="PROSITE-ProRule" id="PRU10133"/>
    </source>
</evidence>
<dbReference type="GO" id="GO:0006397">
    <property type="term" value="P:mRNA processing"/>
    <property type="evidence" value="ECO:0007669"/>
    <property type="project" value="UniProtKB-KW"/>
</dbReference>
<dbReference type="InterPro" id="IPR028889">
    <property type="entry name" value="USP"/>
</dbReference>
<dbReference type="GO" id="GO:0046872">
    <property type="term" value="F:metal ion binding"/>
    <property type="evidence" value="ECO:0007669"/>
    <property type="project" value="UniProtKB-KW"/>
</dbReference>
<dbReference type="CDD" id="cd02672">
    <property type="entry name" value="Peptidase_C19P"/>
    <property type="match status" value="1"/>
</dbReference>
<dbReference type="InterPro" id="IPR050785">
    <property type="entry name" value="PAN2-PAN3_catalytic_subunit"/>
</dbReference>
<keyword evidence="9" id="KW-0833">Ubl conjugation pathway</keyword>
<dbReference type="Pfam" id="PF00929">
    <property type="entry name" value="RNase_T"/>
    <property type="match status" value="1"/>
</dbReference>
<dbReference type="Gene3D" id="3.30.420.10">
    <property type="entry name" value="Ribonuclease H-like superfamily/Ribonuclease H"/>
    <property type="match status" value="1"/>
</dbReference>
<dbReference type="Gene3D" id="3.10.110.10">
    <property type="entry name" value="Ubiquitin Conjugating Enzyme"/>
    <property type="match status" value="1"/>
</dbReference>
<dbReference type="STRING" id="5539.A0A3E2HP16"/>
<feature type="non-terminal residue" evidence="16">
    <location>
        <position position="1"/>
    </location>
</feature>
<dbReference type="FunFam" id="3.30.420.10:FF:000028">
    <property type="entry name" value="PAN2-PAN3 deadenylation complex catalytic subunit PAN2"/>
    <property type="match status" value="1"/>
</dbReference>
<dbReference type="GO" id="GO:0031251">
    <property type="term" value="C:PAN complex"/>
    <property type="evidence" value="ECO:0007669"/>
    <property type="project" value="InterPro"/>
</dbReference>
<feature type="compositionally biased region" description="Gly residues" evidence="13">
    <location>
        <begin position="1217"/>
        <end position="1228"/>
    </location>
</feature>
<keyword evidence="6" id="KW-0808">Transferase</keyword>
<dbReference type="InterPro" id="IPR023313">
    <property type="entry name" value="UBQ-conjugating_AS"/>
</dbReference>
<dbReference type="Pfam" id="PF20770">
    <property type="entry name" value="PAN2_N"/>
    <property type="match status" value="1"/>
</dbReference>
<dbReference type="SUPFAM" id="SSF50998">
    <property type="entry name" value="Quinoprotein alcohol dehydrogenase-like"/>
    <property type="match status" value="1"/>
</dbReference>
<dbReference type="SUPFAM" id="SSF53098">
    <property type="entry name" value="Ribonuclease H-like"/>
    <property type="match status" value="1"/>
</dbReference>
<dbReference type="AlphaFoldDB" id="A0A3E2HP16"/>
<dbReference type="Gene3D" id="3.90.70.10">
    <property type="entry name" value="Cysteine proteinases"/>
    <property type="match status" value="2"/>
</dbReference>
<evidence type="ECO:0000313" key="17">
    <source>
        <dbReference type="Proteomes" id="UP000258309"/>
    </source>
</evidence>
<evidence type="ECO:0000256" key="11">
    <source>
        <dbReference type="ARBA" id="ARBA00022839"/>
    </source>
</evidence>
<dbReference type="SUPFAM" id="SSF54495">
    <property type="entry name" value="UBC-like"/>
    <property type="match status" value="1"/>
</dbReference>
<feature type="compositionally biased region" description="Low complexity" evidence="13">
    <location>
        <begin position="1262"/>
        <end position="1275"/>
    </location>
</feature>
<feature type="compositionally biased region" description="Polar residues" evidence="13">
    <location>
        <begin position="554"/>
        <end position="566"/>
    </location>
</feature>
<dbReference type="CDD" id="cd06143">
    <property type="entry name" value="PAN2_exo"/>
    <property type="match status" value="1"/>
</dbReference>
<keyword evidence="17" id="KW-1185">Reference proteome</keyword>
<dbReference type="SMART" id="SM00479">
    <property type="entry name" value="EXOIII"/>
    <property type="match status" value="1"/>
</dbReference>
<dbReference type="GO" id="GO:0000289">
    <property type="term" value="P:nuclear-transcribed mRNA poly(A) tail shortening"/>
    <property type="evidence" value="ECO:0007669"/>
    <property type="project" value="InterPro"/>
</dbReference>
<evidence type="ECO:0000256" key="13">
    <source>
        <dbReference type="SAM" id="MobiDB-lite"/>
    </source>
</evidence>
<dbReference type="InterPro" id="IPR016135">
    <property type="entry name" value="UBQ-conjugating_enzyme/RWD"/>
</dbReference>
<evidence type="ECO:0000256" key="7">
    <source>
        <dbReference type="ARBA" id="ARBA00022722"/>
    </source>
</evidence>
<dbReference type="InterPro" id="IPR036397">
    <property type="entry name" value="RNaseH_sf"/>
</dbReference>
<dbReference type="InterPro" id="IPR030843">
    <property type="entry name" value="PAN2"/>
</dbReference>
<keyword evidence="5" id="KW-0507">mRNA processing</keyword>
<dbReference type="InterPro" id="IPR000608">
    <property type="entry name" value="UBC"/>
</dbReference>
<feature type="active site" description="Glycyl thioester intermediate" evidence="12">
    <location>
        <position position="64"/>
    </location>
</feature>
<organism evidence="16 17">
    <name type="scientific">Scytalidium lignicola</name>
    <name type="common">Hyphomycete</name>
    <dbReference type="NCBI Taxonomy" id="5539"/>
    <lineage>
        <taxon>Eukaryota</taxon>
        <taxon>Fungi</taxon>
        <taxon>Dikarya</taxon>
        <taxon>Ascomycota</taxon>
        <taxon>Pezizomycotina</taxon>
        <taxon>Leotiomycetes</taxon>
        <taxon>Leotiomycetes incertae sedis</taxon>
        <taxon>Scytalidium</taxon>
    </lineage>
</organism>
<comment type="catalytic activity">
    <reaction evidence="1">
        <text>Exonucleolytic cleavage of poly(A) to 5'-AMP.</text>
        <dbReference type="EC" id="3.1.13.4"/>
    </reaction>
</comment>
<dbReference type="InterPro" id="IPR028881">
    <property type="entry name" value="PAN2_UCH_dom"/>
</dbReference>
<evidence type="ECO:0000256" key="2">
    <source>
        <dbReference type="ARBA" id="ARBA00004496"/>
    </source>
</evidence>
<dbReference type="InterPro" id="IPR012337">
    <property type="entry name" value="RNaseH-like_sf"/>
</dbReference>
<dbReference type="OrthoDB" id="16516at2759"/>
<evidence type="ECO:0000256" key="1">
    <source>
        <dbReference type="ARBA" id="ARBA00001663"/>
    </source>
</evidence>
<evidence type="ECO:0000256" key="8">
    <source>
        <dbReference type="ARBA" id="ARBA00022723"/>
    </source>
</evidence>
<keyword evidence="3" id="KW-0963">Cytoplasm</keyword>
<feature type="domain" description="UBC core" evidence="14">
    <location>
        <begin position="1"/>
        <end position="127"/>
    </location>
</feature>
<dbReference type="Proteomes" id="UP000258309">
    <property type="component" value="Unassembled WGS sequence"/>
</dbReference>
<dbReference type="Pfam" id="PF00179">
    <property type="entry name" value="UQ_con"/>
    <property type="match status" value="1"/>
</dbReference>
<protein>
    <submittedName>
        <fullName evidence="16">Uncharacterized protein</fullName>
    </submittedName>
</protein>
<dbReference type="Pfam" id="PF13423">
    <property type="entry name" value="UCH_1"/>
    <property type="match status" value="2"/>
</dbReference>
<dbReference type="PANTHER" id="PTHR15728">
    <property type="entry name" value="DEADENYLATION COMPLEX CATALYTIC SUBUNIT PAN2"/>
    <property type="match status" value="1"/>
</dbReference>
<proteinExistence type="inferred from homology"/>
<evidence type="ECO:0000313" key="16">
    <source>
        <dbReference type="EMBL" id="RFU35083.1"/>
    </source>
</evidence>
<dbReference type="GO" id="GO:0016740">
    <property type="term" value="F:transferase activity"/>
    <property type="evidence" value="ECO:0007669"/>
    <property type="project" value="UniProtKB-KW"/>
</dbReference>
<comment type="subcellular location">
    <subcellularLocation>
        <location evidence="2">Cytoplasm</location>
    </subcellularLocation>
</comment>
<feature type="compositionally biased region" description="Low complexity" evidence="13">
    <location>
        <begin position="1229"/>
        <end position="1238"/>
    </location>
</feature>
<dbReference type="FunFam" id="2.130.10.10:FF:000459">
    <property type="entry name" value="PAN2-PAN3 deadenylation complex catalytic subunit PAN2"/>
    <property type="match status" value="1"/>
</dbReference>
<dbReference type="EMBL" id="NCSJ02000012">
    <property type="protein sequence ID" value="RFU35083.1"/>
    <property type="molecule type" value="Genomic_DNA"/>
</dbReference>
<dbReference type="OMA" id="GCISCEM"/>
<dbReference type="Gene3D" id="2.130.10.10">
    <property type="entry name" value="YVTN repeat-like/Quinoprotein amine dehydrogenase"/>
    <property type="match status" value="1"/>
</dbReference>
<dbReference type="InterPro" id="IPR011047">
    <property type="entry name" value="Quinoprotein_ADH-like_sf"/>
</dbReference>
<dbReference type="PROSITE" id="PS00183">
    <property type="entry name" value="UBC_1"/>
    <property type="match status" value="1"/>
</dbReference>
<reference evidence="16 17" key="1">
    <citation type="submission" date="2018-05" db="EMBL/GenBank/DDBJ databases">
        <title>Draft genome sequence of Scytalidium lignicola DSM 105466, a ubiquitous saprotrophic fungus.</title>
        <authorList>
            <person name="Buettner E."/>
            <person name="Gebauer A.M."/>
            <person name="Hofrichter M."/>
            <person name="Liers C."/>
            <person name="Kellner H."/>
        </authorList>
    </citation>
    <scope>NUCLEOTIDE SEQUENCE [LARGE SCALE GENOMIC DNA]</scope>
    <source>
        <strain evidence="16 17">DSM 105466</strain>
    </source>
</reference>
<feature type="region of interest" description="Disordered" evidence="13">
    <location>
        <begin position="129"/>
        <end position="157"/>
    </location>
</feature>
<feature type="region of interest" description="Disordered" evidence="13">
    <location>
        <begin position="540"/>
        <end position="566"/>
    </location>
</feature>
<evidence type="ECO:0000256" key="6">
    <source>
        <dbReference type="ARBA" id="ARBA00022679"/>
    </source>
</evidence>
<evidence type="ECO:0000256" key="3">
    <source>
        <dbReference type="ARBA" id="ARBA00022490"/>
    </source>
</evidence>
<evidence type="ECO:0000256" key="9">
    <source>
        <dbReference type="ARBA" id="ARBA00022786"/>
    </source>
</evidence>
<dbReference type="SUPFAM" id="SSF54001">
    <property type="entry name" value="Cysteine proteinases"/>
    <property type="match status" value="1"/>
</dbReference>
<dbReference type="SMART" id="SM00212">
    <property type="entry name" value="UBCc"/>
    <property type="match status" value="1"/>
</dbReference>
<keyword evidence="11" id="KW-0269">Exonuclease</keyword>
<dbReference type="GO" id="GO:0003676">
    <property type="term" value="F:nucleic acid binding"/>
    <property type="evidence" value="ECO:0007669"/>
    <property type="project" value="InterPro"/>
</dbReference>
<sequence length="1275" mass="141897">MLTFSFAVQEFYVRFKGPDETPFQGGLWKVHVELPDQYPYKSPSIGFVNRIFHPNIDELSGSVCLDVINQTWSPMFDMINIFEVFLPQLLRYPNPTDPLNGEAAALLMREPKSYEAKVKEYVTKYASKDAADEAGAESDDDDDMSSVGSFGDDDEEPAGQMEEVARLLLPHPGIHATPTPVATMAFDTSQELLWAGNEFGRVSSFYGAELTPYTSFNVGEGPVRQLLFHDKGIIALSTKSVHMASRRGPPIWHLTHDEMKDLRCMSYTSKGTSEILVAGLQDQMFTIDVDKGTITKQLPTNDHYTIMKRSRYICAATKTGTVNILDSITLNIIKTWNAHASLINDMDAQHDFIVTCGYSLRQQQSYMLDPLVNVFDLKRMISLPPIPFPAGAAYVRMHPRMSTTSIVVSQLGQIHLVDLMNVNTSNVRQANVLSYLSMIEIAPSGEAIALADAECNIHLWGSPSRIRFAELSNPVEFTDPEETHPMLDWSVDTPLNSIGMPYYREVLLSAWPSHMVSEVGAPPSKLDPQFISSLKTTEWGGYGRNPRTTKRNQTENTRVTEKSSASLQAPKFLSEKAREAVNDISSERRISDVSDAISSLELSSLKAEVPVMYRNVEIKYSKFGVDDFDFGFYNKTQYSGLEIHISNSYANPLLQVMHFTPLIRNFALQHAATSCANEMCLLCEMGFLFDMLEKAEGSICQATNLLKTFSSHPQAGPLGLLEEDSTGTPLTTMLQGLNRFLLERITQDYRSIPPHANAFDQKMGVRNARTVKPSFSQVLKASIERETTSRGWCSRCQRYQSLATRKTIHSVPAVLMLNAAANSPEAKQYWATPGWLPDEIGVILDQGQFFCYQGDDLKLHLQRGIHNIVVYSLIGVAADIDSGQHQKSHLVSLVDVAHSQPAAPTEPQWHLFNDFLVRPIKAEEALSFNASWKMPSVITYQIKAANNRIDNTWKMNLDTSLLFIDRNTNPGERTYRPLDAQREAPTEGTIIALDTEFVAVRQPEIEMNSDGERETIRPIVYALARVSVVRGSGEDEGLPFIDDYITSKEPIVDYLTSYSGIVYGDLDPRLSKHNLVPLKIAYKKLWVLLNLGCKFLGHGLKQDFRVANIHIPKTQVIDTIDCFFLKSRLRKLSLAFLAWYLLKEDIQLETHDSIEDARTALKLYKKYLEFQDAGVLETILQDIYRTGRDLNYKAPAPKKEGVVIQRTETPPILNDGGAGAGGGIGGAAATGQGLTQGQSPQGPVTPVRKPFGGSGWTPGKASSGSVFGGSPSPFR</sequence>
<dbReference type="PANTHER" id="PTHR15728:SF0">
    <property type="entry name" value="PAN2-PAN3 DEADENYLATION COMPLEX CATALYTIC SUBUNIT PAN2"/>
    <property type="match status" value="1"/>
</dbReference>
<comment type="caution">
    <text evidence="16">The sequence shown here is derived from an EMBL/GenBank/DDBJ whole genome shotgun (WGS) entry which is preliminary data.</text>
</comment>